<dbReference type="InterPro" id="IPR050463">
    <property type="entry name" value="Gfo/Idh/MocA_oxidrdct_glycsds"/>
</dbReference>
<reference evidence="3" key="1">
    <citation type="submission" date="2024-05" db="EMBL/GenBank/DDBJ databases">
        <title>Planctomycetes of the genus Singulisphaera possess chitinolytic capabilities.</title>
        <authorList>
            <person name="Ivanova A."/>
        </authorList>
    </citation>
    <scope>NUCLEOTIDE SEQUENCE</scope>
    <source>
        <strain evidence="3">Ch08T</strain>
    </source>
</reference>
<evidence type="ECO:0000313" key="3">
    <source>
        <dbReference type="EMBL" id="XBH01890.1"/>
    </source>
</evidence>
<dbReference type="SUPFAM" id="SSF55347">
    <property type="entry name" value="Glyceraldehyde-3-phosphate dehydrogenase-like, C-terminal domain"/>
    <property type="match status" value="1"/>
</dbReference>
<protein>
    <submittedName>
        <fullName evidence="3">Gfo/Idh/MocA family oxidoreductase</fullName>
    </submittedName>
</protein>
<dbReference type="GO" id="GO:0016491">
    <property type="term" value="F:oxidoreductase activity"/>
    <property type="evidence" value="ECO:0007669"/>
    <property type="project" value="UniProtKB-KW"/>
</dbReference>
<dbReference type="InterPro" id="IPR036291">
    <property type="entry name" value="NAD(P)-bd_dom_sf"/>
</dbReference>
<keyword evidence="1" id="KW-0560">Oxidoreductase</keyword>
<evidence type="ECO:0000256" key="1">
    <source>
        <dbReference type="ARBA" id="ARBA00023002"/>
    </source>
</evidence>
<dbReference type="Gene3D" id="3.40.50.720">
    <property type="entry name" value="NAD(P)-binding Rossmann-like Domain"/>
    <property type="match status" value="1"/>
</dbReference>
<dbReference type="AlphaFoldDB" id="A0AAU7C9U9"/>
<accession>A0AAU7C9U9</accession>
<organism evidence="3">
    <name type="scientific">Singulisphaera sp. Ch08</name>
    <dbReference type="NCBI Taxonomy" id="3120278"/>
    <lineage>
        <taxon>Bacteria</taxon>
        <taxon>Pseudomonadati</taxon>
        <taxon>Planctomycetota</taxon>
        <taxon>Planctomycetia</taxon>
        <taxon>Isosphaerales</taxon>
        <taxon>Isosphaeraceae</taxon>
        <taxon>Singulisphaera</taxon>
    </lineage>
</organism>
<dbReference type="InterPro" id="IPR000683">
    <property type="entry name" value="Gfo/Idh/MocA-like_OxRdtase_N"/>
</dbReference>
<dbReference type="EMBL" id="CP155447">
    <property type="protein sequence ID" value="XBH01890.1"/>
    <property type="molecule type" value="Genomic_DNA"/>
</dbReference>
<dbReference type="Pfam" id="PF01408">
    <property type="entry name" value="GFO_IDH_MocA"/>
    <property type="match status" value="1"/>
</dbReference>
<sequence length="348" mass="36089">MAGIGIVGIGFMGMIHYLAARKLSDGQVVAVCSRDPKKRAGDWTGIQGNFGPKGGPMDLSGVSAYADIGELLADPKVDLVDLCVPNDEHAALAIRALEAGKHVLIEKPIALTTADADAILAAAAASGKLLMVAHVLPFFPEFAFAAEAVRSGRYGALLAANLKRVIAKPDWSKGIADADRSGGPAIDLHIHDTHYIGLVCGVPRAVHSRGVVEGDAVVHLSTQYLYDDLHLAVSAVSGALSQAGRPFAHGFEFYLEKATIVFDFAALADGGQVATPLQVILPDGTVERPELGSGDPIDAFTAELGVAVAAVNSGIPSPQLSGELARQALRICHAEVESVKTGRSVAIG</sequence>
<dbReference type="PANTHER" id="PTHR43818">
    <property type="entry name" value="BCDNA.GH03377"/>
    <property type="match status" value="1"/>
</dbReference>
<dbReference type="GO" id="GO:0000166">
    <property type="term" value="F:nucleotide binding"/>
    <property type="evidence" value="ECO:0007669"/>
    <property type="project" value="InterPro"/>
</dbReference>
<evidence type="ECO:0000259" key="2">
    <source>
        <dbReference type="Pfam" id="PF01408"/>
    </source>
</evidence>
<name>A0AAU7C9U9_9BACT</name>
<dbReference type="SUPFAM" id="SSF51735">
    <property type="entry name" value="NAD(P)-binding Rossmann-fold domains"/>
    <property type="match status" value="1"/>
</dbReference>
<gene>
    <name evidence="3" type="ORF">V5E97_26595</name>
</gene>
<dbReference type="RefSeq" id="WP_406694635.1">
    <property type="nucleotide sequence ID" value="NZ_CP155447.1"/>
</dbReference>
<proteinExistence type="predicted"/>
<dbReference type="PANTHER" id="PTHR43818:SF11">
    <property type="entry name" value="BCDNA.GH03377"/>
    <property type="match status" value="1"/>
</dbReference>
<feature type="domain" description="Gfo/Idh/MocA-like oxidoreductase N-terminal" evidence="2">
    <location>
        <begin position="4"/>
        <end position="134"/>
    </location>
</feature>
<dbReference type="Gene3D" id="3.30.360.10">
    <property type="entry name" value="Dihydrodipicolinate Reductase, domain 2"/>
    <property type="match status" value="1"/>
</dbReference>